<reference evidence="1" key="1">
    <citation type="submission" date="2009-12" db="EMBL/GenBank/DDBJ databases">
        <authorList>
            <person name="Kielak A."/>
            <person name="van Veen J.A."/>
            <person name="Kowalchuk G.A."/>
        </authorList>
    </citation>
    <scope>NUCLEOTIDE SEQUENCE</scope>
</reference>
<dbReference type="EMBL" id="GU260698">
    <property type="protein sequence ID" value="ADC35772.1"/>
    <property type="molecule type" value="Genomic_DNA"/>
</dbReference>
<evidence type="ECO:0000313" key="1">
    <source>
        <dbReference type="EMBL" id="ADC35772.1"/>
    </source>
</evidence>
<proteinExistence type="predicted"/>
<organism evidence="1">
    <name type="scientific">uncultured bacterium 293</name>
    <dbReference type="NCBI Taxonomy" id="698389"/>
    <lineage>
        <taxon>Bacteria</taxon>
        <taxon>environmental samples</taxon>
    </lineage>
</organism>
<evidence type="ECO:0008006" key="2">
    <source>
        <dbReference type="Google" id="ProtNLM"/>
    </source>
</evidence>
<protein>
    <recommendedName>
        <fullName evidence="2">Macro domain-containing protein</fullName>
    </recommendedName>
</protein>
<accession>E3T629</accession>
<name>E3T629_9BACT</name>
<sequence length="197" mass="21115">MSPPGHRIAAEVRHSGFALAFGEAMELDLVSGGGTPPQTGALVVPQDVYLILGEVTTIGEETPARTADQVLSEALRQRPRRRGSVLASPQQPGQPLVLQAIVYDFEDTPPTREGFVFEALMAAFEEAAARRLAALAVRPLGTAHAGIEPERFLALLTQVCYTSVELGTSLRRVHLLLESPAELALYERLLRGLAPGA</sequence>
<reference evidence="1" key="2">
    <citation type="journal article" date="2010" name="Appl. Environ. Microbiol.">
        <title>Comparative analysis of acidobacterial genomic fragments from terrestrial and aquatic metagenomic libraries, with emphasis on acidobacteria subdivision 6.</title>
        <authorList>
            <person name="Kielak A.M."/>
            <person name="van Veen J.A."/>
            <person name="Kowalchuk G.A."/>
        </authorList>
    </citation>
    <scope>NUCLEOTIDE SEQUENCE</scope>
</reference>
<dbReference type="AlphaFoldDB" id="E3T629"/>